<dbReference type="InterPro" id="IPR009056">
    <property type="entry name" value="Cyt_c-like_dom"/>
</dbReference>
<dbReference type="STRING" id="640511.BC1002_1586"/>
<dbReference type="GO" id="GO:0020037">
    <property type="term" value="F:heme binding"/>
    <property type="evidence" value="ECO:0007669"/>
    <property type="project" value="InterPro"/>
</dbReference>
<dbReference type="Proteomes" id="UP000002190">
    <property type="component" value="Chromosome 1"/>
</dbReference>
<dbReference type="KEGG" id="bge:BC1002_1586"/>
<dbReference type="AlphaFoldDB" id="D5W8B1"/>
<dbReference type="GO" id="GO:0046872">
    <property type="term" value="F:metal ion binding"/>
    <property type="evidence" value="ECO:0007669"/>
    <property type="project" value="UniProtKB-KW"/>
</dbReference>
<dbReference type="Gene3D" id="1.10.760.10">
    <property type="entry name" value="Cytochrome c-like domain"/>
    <property type="match status" value="1"/>
</dbReference>
<dbReference type="SUPFAM" id="SSF46626">
    <property type="entry name" value="Cytochrome c"/>
    <property type="match status" value="1"/>
</dbReference>
<accession>D5W8B1</accession>
<organism evidence="7 8">
    <name type="scientific">Paraburkholderia atlantica</name>
    <dbReference type="NCBI Taxonomy" id="2654982"/>
    <lineage>
        <taxon>Bacteria</taxon>
        <taxon>Pseudomonadati</taxon>
        <taxon>Pseudomonadota</taxon>
        <taxon>Betaproteobacteria</taxon>
        <taxon>Burkholderiales</taxon>
        <taxon>Burkholderiaceae</taxon>
        <taxon>Paraburkholderia</taxon>
    </lineage>
</organism>
<dbReference type="HOGENOM" id="CLU_093848_3_1_4"/>
<reference evidence="7 8" key="2">
    <citation type="journal article" date="2012" name="J. Bacteriol.">
        <title>Genome Sequences of Burkholderia sp. Strains CCGE1002 and H160, Isolated from Legume Nodules in Mexico and Brazil.</title>
        <authorList>
            <person name="Ormeno-Orrillo E."/>
            <person name="Rogel M.A."/>
            <person name="Chueire L.M."/>
            <person name="Tiedje J.M."/>
            <person name="Martinez-Romero E."/>
            <person name="Hungria M."/>
        </authorList>
    </citation>
    <scope>NUCLEOTIDE SEQUENCE [LARGE SCALE GENOMIC DNA]</scope>
    <source>
        <strain evidence="7 8">CCGE1002</strain>
    </source>
</reference>
<dbReference type="PANTHER" id="PTHR35008">
    <property type="entry name" value="BLL4482 PROTEIN-RELATED"/>
    <property type="match status" value="1"/>
</dbReference>
<sequence>MTTTTFNRHLAKWAATLCVTGAALSAGAAFAQNVQYAPGKAFFDTRCAVCHQAGGKGQDGLAPPLTELPGHYATNAQGRTQLGLTVLNGMFGTIAIKDKSYNFKMPSFRGESDEDLANVLNYLVFDVSAKHAGAKPFTAAEVKALRATQMDGAQVRAHRDVALKSLGL</sequence>
<keyword evidence="5" id="KW-0732">Signal</keyword>
<dbReference type="InterPro" id="IPR051459">
    <property type="entry name" value="Cytochrome_c-type_DH"/>
</dbReference>
<proteinExistence type="predicted"/>
<evidence type="ECO:0000256" key="1">
    <source>
        <dbReference type="ARBA" id="ARBA00022617"/>
    </source>
</evidence>
<evidence type="ECO:0000313" key="7">
    <source>
        <dbReference type="EMBL" id="ADG15656.1"/>
    </source>
</evidence>
<reference evidence="7 8" key="1">
    <citation type="submission" date="2010-04" db="EMBL/GenBank/DDBJ databases">
        <title>Complete sequence of chromosome 1 of Burkholderia sp. CCGE1002.</title>
        <authorList>
            <consortium name="US DOE Joint Genome Institute"/>
            <person name="Lucas S."/>
            <person name="Copeland A."/>
            <person name="Lapidus A."/>
            <person name="Cheng J.-F."/>
            <person name="Bruce D."/>
            <person name="Goodwin L."/>
            <person name="Pitluck S."/>
            <person name="Chertkov O."/>
            <person name="Detter J.C."/>
            <person name="Han C."/>
            <person name="Tapia R."/>
            <person name="Land M."/>
            <person name="Hauser L."/>
            <person name="Kyrpides N."/>
            <person name="Ovchinnikova G."/>
            <person name="Martinez-Romero E."/>
            <person name="Hernandez M.A.R."/>
            <person name="Tiedje J.M."/>
            <person name="Woyke T."/>
        </authorList>
    </citation>
    <scope>NUCLEOTIDE SEQUENCE [LARGE SCALE GENOMIC DNA]</scope>
    <source>
        <strain evidence="7 8">CCGE1002</strain>
    </source>
</reference>
<dbReference type="RefSeq" id="WP_013089526.1">
    <property type="nucleotide sequence ID" value="NC_014117.1"/>
</dbReference>
<feature type="signal peptide" evidence="5">
    <location>
        <begin position="1"/>
        <end position="31"/>
    </location>
</feature>
<evidence type="ECO:0000256" key="4">
    <source>
        <dbReference type="PROSITE-ProRule" id="PRU00433"/>
    </source>
</evidence>
<protein>
    <submittedName>
        <fullName evidence="7">Cytochrome c class I</fullName>
    </submittedName>
</protein>
<dbReference type="EMBL" id="CP002013">
    <property type="protein sequence ID" value="ADG15656.1"/>
    <property type="molecule type" value="Genomic_DNA"/>
</dbReference>
<dbReference type="GO" id="GO:0009055">
    <property type="term" value="F:electron transfer activity"/>
    <property type="evidence" value="ECO:0007669"/>
    <property type="project" value="InterPro"/>
</dbReference>
<dbReference type="InterPro" id="IPR036909">
    <property type="entry name" value="Cyt_c-like_dom_sf"/>
</dbReference>
<evidence type="ECO:0000256" key="3">
    <source>
        <dbReference type="ARBA" id="ARBA00023004"/>
    </source>
</evidence>
<evidence type="ECO:0000256" key="5">
    <source>
        <dbReference type="SAM" id="SignalP"/>
    </source>
</evidence>
<dbReference type="PROSITE" id="PS51007">
    <property type="entry name" value="CYTC"/>
    <property type="match status" value="1"/>
</dbReference>
<dbReference type="Pfam" id="PF00034">
    <property type="entry name" value="Cytochrom_C"/>
    <property type="match status" value="1"/>
</dbReference>
<name>D5W8B1_PARAM</name>
<keyword evidence="1 4" id="KW-0349">Heme</keyword>
<evidence type="ECO:0000256" key="2">
    <source>
        <dbReference type="ARBA" id="ARBA00022723"/>
    </source>
</evidence>
<feature type="chain" id="PRO_5003078918" evidence="5">
    <location>
        <begin position="32"/>
        <end position="168"/>
    </location>
</feature>
<gene>
    <name evidence="7" type="ordered locus">BC1002_1586</name>
</gene>
<feature type="domain" description="Cytochrome c" evidence="6">
    <location>
        <begin position="34"/>
        <end position="127"/>
    </location>
</feature>
<dbReference type="eggNOG" id="COG2010">
    <property type="taxonomic scope" value="Bacteria"/>
</dbReference>
<evidence type="ECO:0000259" key="6">
    <source>
        <dbReference type="PROSITE" id="PS51007"/>
    </source>
</evidence>
<evidence type="ECO:0000313" key="8">
    <source>
        <dbReference type="Proteomes" id="UP000002190"/>
    </source>
</evidence>
<keyword evidence="2 4" id="KW-0479">Metal-binding</keyword>
<dbReference type="GeneID" id="301092932"/>
<dbReference type="PANTHER" id="PTHR35008:SF8">
    <property type="entry name" value="ALCOHOL DEHYDROGENASE CYTOCHROME C SUBUNIT"/>
    <property type="match status" value="1"/>
</dbReference>
<keyword evidence="3 4" id="KW-0408">Iron</keyword>